<dbReference type="SUPFAM" id="SSF55681">
    <property type="entry name" value="Class II aaRS and biotin synthetases"/>
    <property type="match status" value="1"/>
</dbReference>
<dbReference type="Gene3D" id="3.30.980.10">
    <property type="entry name" value="Threonyl-trna Synthetase, Chain A, domain 2"/>
    <property type="match status" value="1"/>
</dbReference>
<evidence type="ECO:0000256" key="7">
    <source>
        <dbReference type="ARBA" id="ARBA00022884"/>
    </source>
</evidence>
<evidence type="ECO:0000256" key="3">
    <source>
        <dbReference type="ARBA" id="ARBA00022555"/>
    </source>
</evidence>
<dbReference type="GO" id="GO:0000049">
    <property type="term" value="F:tRNA binding"/>
    <property type="evidence" value="ECO:0007669"/>
    <property type="project" value="UniProtKB-KW"/>
</dbReference>
<dbReference type="PANTHER" id="PTHR11777:SF9">
    <property type="entry name" value="ALANINE--TRNA LIGASE, CYTOPLASMIC"/>
    <property type="match status" value="1"/>
</dbReference>
<dbReference type="PRINTS" id="PR00980">
    <property type="entry name" value="TRNASYNTHALA"/>
</dbReference>
<keyword evidence="7" id="KW-0694">RNA-binding</keyword>
<keyword evidence="6" id="KW-0067">ATP-binding</keyword>
<name>A0A1J5HDH8_9BACT</name>
<dbReference type="GO" id="GO:0006419">
    <property type="term" value="P:alanyl-tRNA aminoacylation"/>
    <property type="evidence" value="ECO:0007669"/>
    <property type="project" value="InterPro"/>
</dbReference>
<dbReference type="InterPro" id="IPR006195">
    <property type="entry name" value="aa-tRNA-synth_II"/>
</dbReference>
<dbReference type="Gene3D" id="3.30.930.10">
    <property type="entry name" value="Bira Bifunctional Protein, Domain 2"/>
    <property type="match status" value="1"/>
</dbReference>
<dbReference type="SUPFAM" id="SSF101353">
    <property type="entry name" value="Putative anticodon-binding domain of alanyl-tRNA synthetase (AlaRS)"/>
    <property type="match status" value="1"/>
</dbReference>
<sequence length="603" mass="69577">MSITHLQLREKFANFWKSKNHIEIPPIPLIPRDDPTTLFTGSGMQQLVPYLLGEPSPLGKRLYNIQRCLRAQDIEEVGDNRHDTFFEMMGNWSLGDYFKKEQIDWFWEFLTKELLIPKEKLYVTVFSGDKTNNLPADDESYEIWKKLGIEENHIFKYGPEKNWWSRAGVPNNMPAGEPGGSTSEIFYEFIETPHDKKFGDTCHPNCECGRFIEIGNCVFMRYKKERDGTFSLLPSQNVDFGGGLERLIMALENQPDLFQTQIFAPLIKTLSLECGKKYEENKFAMRIIADHIKTAVFLAREDIEPSNKEQGYIMRRLIRRSVVKMRDLNIIPSKIIPKLCQDVFDIYKIIYFKDKDFTKIISSVLKEANSFLKIIDKGIKILQTQEKIDGKSLFDLKQSYGFPFEIAVELLKKWGGNVDEIKLKLNYDSALLLHQNLSRSASVGKFKGGLADNSVKTLKYHTTTHLLHQALFDVLGNEVRQEGSNITGERLRFDFYLSRKPTEEEIKKVESIINDKITKALPITSIIIPKEEALKLNAKSFFREKYPDMVKIYLIGGSTSSPQDAYSKEFCGGPHVSNTKEIGEIKIFRWKKIGSNQYRIYAK</sequence>
<dbReference type="EC" id="6.1.1.7" evidence="2"/>
<dbReference type="CDD" id="cd00673">
    <property type="entry name" value="AlaRS_core"/>
    <property type="match status" value="1"/>
</dbReference>
<dbReference type="InterPro" id="IPR018164">
    <property type="entry name" value="Ala-tRNA-synth_IIc_N"/>
</dbReference>
<dbReference type="EMBL" id="MNZM01000109">
    <property type="protein sequence ID" value="OIP82612.1"/>
    <property type="molecule type" value="Genomic_DNA"/>
</dbReference>
<keyword evidence="3" id="KW-0820">tRNA-binding</keyword>
<evidence type="ECO:0000256" key="1">
    <source>
        <dbReference type="ARBA" id="ARBA00008226"/>
    </source>
</evidence>
<dbReference type="PANTHER" id="PTHR11777">
    <property type="entry name" value="ALANYL-TRNA SYNTHETASE"/>
    <property type="match status" value="1"/>
</dbReference>
<accession>A0A1J5HDH8</accession>
<dbReference type="GO" id="GO:0002161">
    <property type="term" value="F:aminoacyl-tRNA deacylase activity"/>
    <property type="evidence" value="ECO:0007669"/>
    <property type="project" value="TreeGrafter"/>
</dbReference>
<dbReference type="FunFam" id="3.30.980.10:FF:000004">
    <property type="entry name" value="Alanine--tRNA ligase, cytoplasmic"/>
    <property type="match status" value="1"/>
</dbReference>
<evidence type="ECO:0000313" key="12">
    <source>
        <dbReference type="EMBL" id="OIP82612.1"/>
    </source>
</evidence>
<dbReference type="SMART" id="SM00863">
    <property type="entry name" value="tRNA_SAD"/>
    <property type="match status" value="1"/>
</dbReference>
<keyword evidence="9" id="KW-0030">Aminoacyl-tRNA synthetase</keyword>
<keyword evidence="8" id="KW-0648">Protein biosynthesis</keyword>
<evidence type="ECO:0000256" key="6">
    <source>
        <dbReference type="ARBA" id="ARBA00022840"/>
    </source>
</evidence>
<dbReference type="Gene3D" id="3.30.54.20">
    <property type="match status" value="1"/>
</dbReference>
<dbReference type="NCBIfam" id="NF002436">
    <property type="entry name" value="PRK01584.1"/>
    <property type="match status" value="1"/>
</dbReference>
<dbReference type="GO" id="GO:0005524">
    <property type="term" value="F:ATP binding"/>
    <property type="evidence" value="ECO:0007669"/>
    <property type="project" value="UniProtKB-KW"/>
</dbReference>
<comment type="similarity">
    <text evidence="1">Belongs to the class-II aminoacyl-tRNA synthetase family.</text>
</comment>
<dbReference type="PROSITE" id="PS50860">
    <property type="entry name" value="AA_TRNA_LIGASE_II_ALA"/>
    <property type="match status" value="1"/>
</dbReference>
<dbReference type="InterPro" id="IPR018162">
    <property type="entry name" value="Ala-tRNA-ligase_IIc_anticod-bd"/>
</dbReference>
<dbReference type="InterPro" id="IPR018165">
    <property type="entry name" value="Ala-tRNA-synth_IIc_core"/>
</dbReference>
<dbReference type="InterPro" id="IPR012947">
    <property type="entry name" value="tRNA_SAD"/>
</dbReference>
<evidence type="ECO:0000256" key="2">
    <source>
        <dbReference type="ARBA" id="ARBA00013168"/>
    </source>
</evidence>
<dbReference type="InterPro" id="IPR045864">
    <property type="entry name" value="aa-tRNA-synth_II/BPL/LPL"/>
</dbReference>
<feature type="domain" description="Alanyl-transfer RNA synthetases family profile" evidence="10">
    <location>
        <begin position="3"/>
        <end position="603"/>
    </location>
</feature>
<dbReference type="InterPro" id="IPR002318">
    <property type="entry name" value="Ala-tRNA-lgiase_IIc"/>
</dbReference>
<evidence type="ECO:0000313" key="13">
    <source>
        <dbReference type="Proteomes" id="UP000183758"/>
    </source>
</evidence>
<protein>
    <recommendedName>
        <fullName evidence="2">alanine--tRNA ligase</fullName>
        <ecNumber evidence="2">6.1.1.7</ecNumber>
    </recommendedName>
</protein>
<keyword evidence="5" id="KW-0547">Nucleotide-binding</keyword>
<comment type="caution">
    <text evidence="12">The sequence shown here is derived from an EMBL/GenBank/DDBJ whole genome shotgun (WGS) entry which is preliminary data.</text>
</comment>
<evidence type="ECO:0000259" key="10">
    <source>
        <dbReference type="PROSITE" id="PS50860"/>
    </source>
</evidence>
<dbReference type="SUPFAM" id="SSF55186">
    <property type="entry name" value="ThrRS/AlaRS common domain"/>
    <property type="match status" value="1"/>
</dbReference>
<organism evidence="12 13">
    <name type="scientific">Candidatus Roizmanbacteria bacterium CG2_30_33_16</name>
    <dbReference type="NCBI Taxonomy" id="1805340"/>
    <lineage>
        <taxon>Bacteria</taxon>
        <taxon>Candidatus Roizmaniibacteriota</taxon>
    </lineage>
</organism>
<gene>
    <name evidence="12" type="ORF">AUK04_04425</name>
</gene>
<dbReference type="Proteomes" id="UP000183758">
    <property type="component" value="Unassembled WGS sequence"/>
</dbReference>
<keyword evidence="4" id="KW-0436">Ligase</keyword>
<evidence type="ECO:0000256" key="9">
    <source>
        <dbReference type="ARBA" id="ARBA00023146"/>
    </source>
</evidence>
<reference evidence="12 13" key="1">
    <citation type="journal article" date="2016" name="Environ. Microbiol.">
        <title>Genomic resolution of a cold subsurface aquifer community provides metabolic insights for novel microbes adapted to high CO concentrations.</title>
        <authorList>
            <person name="Probst A.J."/>
            <person name="Castelle C.J."/>
            <person name="Singh A."/>
            <person name="Brown C.T."/>
            <person name="Anantharaman K."/>
            <person name="Sharon I."/>
            <person name="Hug L.A."/>
            <person name="Burstein D."/>
            <person name="Emerson J.B."/>
            <person name="Thomas B.C."/>
            <person name="Banfield J.F."/>
        </authorList>
    </citation>
    <scope>NUCLEOTIDE SEQUENCE [LARGE SCALE GENOMIC DNA]</scope>
    <source>
        <strain evidence="12">CG2_30_33_16</strain>
    </source>
</reference>
<dbReference type="Pfam" id="PF01411">
    <property type="entry name" value="tRNA-synt_2c"/>
    <property type="match status" value="1"/>
</dbReference>
<evidence type="ECO:0000256" key="5">
    <source>
        <dbReference type="ARBA" id="ARBA00022741"/>
    </source>
</evidence>
<proteinExistence type="inferred from homology"/>
<dbReference type="AlphaFoldDB" id="A0A1J5HDH8"/>
<dbReference type="Pfam" id="PF07973">
    <property type="entry name" value="tRNA_SAD"/>
    <property type="match status" value="1"/>
</dbReference>
<dbReference type="GO" id="GO:0004813">
    <property type="term" value="F:alanine-tRNA ligase activity"/>
    <property type="evidence" value="ECO:0007669"/>
    <property type="project" value="UniProtKB-EC"/>
</dbReference>
<feature type="domain" description="Aminoacyl-transfer RNA synthetases class-II family profile" evidence="11">
    <location>
        <begin position="61"/>
        <end position="265"/>
    </location>
</feature>
<evidence type="ECO:0000256" key="4">
    <source>
        <dbReference type="ARBA" id="ARBA00022598"/>
    </source>
</evidence>
<evidence type="ECO:0000259" key="11">
    <source>
        <dbReference type="PROSITE" id="PS50862"/>
    </source>
</evidence>
<dbReference type="InterPro" id="IPR050058">
    <property type="entry name" value="Ala-tRNA_ligase"/>
</dbReference>
<dbReference type="GO" id="GO:0005829">
    <property type="term" value="C:cytosol"/>
    <property type="evidence" value="ECO:0007669"/>
    <property type="project" value="TreeGrafter"/>
</dbReference>
<dbReference type="PROSITE" id="PS50862">
    <property type="entry name" value="AA_TRNA_LIGASE_II"/>
    <property type="match status" value="1"/>
</dbReference>
<dbReference type="InterPro" id="IPR018163">
    <property type="entry name" value="Thr/Ala-tRNA-synth_IIc_edit"/>
</dbReference>
<evidence type="ECO:0000256" key="8">
    <source>
        <dbReference type="ARBA" id="ARBA00022917"/>
    </source>
</evidence>